<dbReference type="Pfam" id="PF06842">
    <property type="entry name" value="DUF1242"/>
    <property type="match status" value="1"/>
</dbReference>
<feature type="compositionally biased region" description="Basic residues" evidence="9">
    <location>
        <begin position="127"/>
        <end position="140"/>
    </location>
</feature>
<gene>
    <name evidence="11" type="ORF">PhCBS80983_g00838</name>
</gene>
<evidence type="ECO:0000256" key="7">
    <source>
        <dbReference type="ARBA" id="ARBA00023034"/>
    </source>
</evidence>
<dbReference type="PANTHER" id="PTHR13229">
    <property type="entry name" value="PROTEIN KISH-A"/>
    <property type="match status" value="1"/>
</dbReference>
<evidence type="ECO:0000256" key="4">
    <source>
        <dbReference type="ARBA" id="ARBA00022692"/>
    </source>
</evidence>
<comment type="subcellular location">
    <subcellularLocation>
        <location evidence="2">Golgi apparatus membrane</location>
        <topology evidence="2">Single-pass type I membrane protein</topology>
    </subcellularLocation>
</comment>
<dbReference type="Proteomes" id="UP000318582">
    <property type="component" value="Unassembled WGS sequence"/>
</dbReference>
<evidence type="ECO:0000256" key="2">
    <source>
        <dbReference type="ARBA" id="ARBA00004614"/>
    </source>
</evidence>
<comment type="caution">
    <text evidence="11">The sequence shown here is derived from an EMBL/GenBank/DDBJ whole genome shotgun (WGS) entry which is preliminary data.</text>
</comment>
<keyword evidence="4 10" id="KW-0812">Transmembrane</keyword>
<evidence type="ECO:0000256" key="5">
    <source>
        <dbReference type="ARBA" id="ARBA00022729"/>
    </source>
</evidence>
<dbReference type="InterPro" id="IPR051523">
    <property type="entry name" value="KISH_domain"/>
</dbReference>
<evidence type="ECO:0000256" key="9">
    <source>
        <dbReference type="SAM" id="MobiDB-lite"/>
    </source>
</evidence>
<comment type="function">
    <text evidence="1">Involved in the early part of the secretory pathway.</text>
</comment>
<feature type="region of interest" description="Disordered" evidence="9">
    <location>
        <begin position="1"/>
        <end position="22"/>
    </location>
</feature>
<comment type="similarity">
    <text evidence="3">Belongs to the KISH family.</text>
</comment>
<proteinExistence type="inferred from homology"/>
<evidence type="ECO:0000256" key="6">
    <source>
        <dbReference type="ARBA" id="ARBA00022989"/>
    </source>
</evidence>
<evidence type="ECO:0000256" key="1">
    <source>
        <dbReference type="ARBA" id="ARBA00002154"/>
    </source>
</evidence>
<dbReference type="GO" id="GO:0000139">
    <property type="term" value="C:Golgi membrane"/>
    <property type="evidence" value="ECO:0007669"/>
    <property type="project" value="UniProtKB-SubCell"/>
</dbReference>
<keyword evidence="8 10" id="KW-0472">Membrane</keyword>
<sequence length="230" mass="25709">MAKADEYRHVTPGSQPAYQPQVDEKLSKNYYYTRDTRRAYPQTVVYSASEITRMLPSGVEVKSLPKDLTQPNATAATPASSNSAYTPGHLPPIINRKYQWTPSMPHLKPNEVNPQLCIRAPPVKAPGLRRGKASSSKSKRALPSSQVSRNGQRRNPNKMSALFHFQSLLLVILLLICTCTYIRAQFPSILDRNKSGVLGLFWKAARIGERMSPYVSMCCVVMAVRLLFVT</sequence>
<dbReference type="AlphaFoldDB" id="A0A507EFG9"/>
<evidence type="ECO:0000313" key="11">
    <source>
        <dbReference type="EMBL" id="TPX61950.1"/>
    </source>
</evidence>
<keyword evidence="12" id="KW-1185">Reference proteome</keyword>
<keyword evidence="6 10" id="KW-1133">Transmembrane helix</keyword>
<keyword evidence="7" id="KW-0333">Golgi apparatus</keyword>
<dbReference type="STRING" id="109895.A0A507EFG9"/>
<reference evidence="11 12" key="1">
    <citation type="journal article" date="2019" name="Sci. Rep.">
        <title>Comparative genomics of chytrid fungi reveal insights into the obligate biotrophic and pathogenic lifestyle of Synchytrium endobioticum.</title>
        <authorList>
            <person name="van de Vossenberg B.T.L.H."/>
            <person name="Warris S."/>
            <person name="Nguyen H.D.T."/>
            <person name="van Gent-Pelzer M.P.E."/>
            <person name="Joly D.L."/>
            <person name="van de Geest H.C."/>
            <person name="Bonants P.J.M."/>
            <person name="Smith D.S."/>
            <person name="Levesque C.A."/>
            <person name="van der Lee T.A.J."/>
        </authorList>
    </citation>
    <scope>NUCLEOTIDE SEQUENCE [LARGE SCALE GENOMIC DNA]</scope>
    <source>
        <strain evidence="11 12">CBS 809.83</strain>
    </source>
</reference>
<evidence type="ECO:0008006" key="13">
    <source>
        <dbReference type="Google" id="ProtNLM"/>
    </source>
</evidence>
<dbReference type="EMBL" id="QEAQ01000005">
    <property type="protein sequence ID" value="TPX61950.1"/>
    <property type="molecule type" value="Genomic_DNA"/>
</dbReference>
<evidence type="ECO:0000256" key="3">
    <source>
        <dbReference type="ARBA" id="ARBA00008961"/>
    </source>
</evidence>
<dbReference type="InterPro" id="IPR009653">
    <property type="entry name" value="Ksh1"/>
</dbReference>
<evidence type="ECO:0000256" key="8">
    <source>
        <dbReference type="ARBA" id="ARBA00023136"/>
    </source>
</evidence>
<feature type="region of interest" description="Disordered" evidence="9">
    <location>
        <begin position="122"/>
        <end position="155"/>
    </location>
</feature>
<feature type="transmembrane region" description="Helical" evidence="10">
    <location>
        <begin position="162"/>
        <end position="184"/>
    </location>
</feature>
<feature type="compositionally biased region" description="Low complexity" evidence="9">
    <location>
        <begin position="71"/>
        <end position="87"/>
    </location>
</feature>
<keyword evidence="5" id="KW-0732">Signal</keyword>
<evidence type="ECO:0000256" key="10">
    <source>
        <dbReference type="SAM" id="Phobius"/>
    </source>
</evidence>
<accession>A0A507EFG9</accession>
<feature type="transmembrane region" description="Helical" evidence="10">
    <location>
        <begin position="211"/>
        <end position="228"/>
    </location>
</feature>
<feature type="region of interest" description="Disordered" evidence="9">
    <location>
        <begin position="69"/>
        <end position="88"/>
    </location>
</feature>
<evidence type="ECO:0000313" key="12">
    <source>
        <dbReference type="Proteomes" id="UP000318582"/>
    </source>
</evidence>
<name>A0A507EFG9_9FUNG</name>
<organism evidence="11 12">
    <name type="scientific">Powellomyces hirtus</name>
    <dbReference type="NCBI Taxonomy" id="109895"/>
    <lineage>
        <taxon>Eukaryota</taxon>
        <taxon>Fungi</taxon>
        <taxon>Fungi incertae sedis</taxon>
        <taxon>Chytridiomycota</taxon>
        <taxon>Chytridiomycota incertae sedis</taxon>
        <taxon>Chytridiomycetes</taxon>
        <taxon>Spizellomycetales</taxon>
        <taxon>Powellomycetaceae</taxon>
        <taxon>Powellomyces</taxon>
    </lineage>
</organism>
<protein>
    <recommendedName>
        <fullName evidence="13">Protein kish</fullName>
    </recommendedName>
</protein>